<comment type="caution">
    <text evidence="2">The sequence shown here is derived from an EMBL/GenBank/DDBJ whole genome shotgun (WGS) entry which is preliminary data.</text>
</comment>
<evidence type="ECO:0000256" key="1">
    <source>
        <dbReference type="SAM" id="MobiDB-lite"/>
    </source>
</evidence>
<gene>
    <name evidence="2" type="ORF">T4D_4552</name>
</gene>
<evidence type="ECO:0000313" key="3">
    <source>
        <dbReference type="Proteomes" id="UP000054995"/>
    </source>
</evidence>
<feature type="region of interest" description="Disordered" evidence="1">
    <location>
        <begin position="1"/>
        <end position="37"/>
    </location>
</feature>
<evidence type="ECO:0000313" key="2">
    <source>
        <dbReference type="EMBL" id="KRY62997.1"/>
    </source>
</evidence>
<reference evidence="2 3" key="1">
    <citation type="submission" date="2015-01" db="EMBL/GenBank/DDBJ databases">
        <title>Evolution of Trichinella species and genotypes.</title>
        <authorList>
            <person name="Korhonen P.K."/>
            <person name="Edoardo P."/>
            <person name="Giuseppe L.R."/>
            <person name="Gasser R.B."/>
        </authorList>
    </citation>
    <scope>NUCLEOTIDE SEQUENCE [LARGE SCALE GENOMIC DNA]</scope>
    <source>
        <strain evidence="2">ISS470</strain>
    </source>
</reference>
<keyword evidence="3" id="KW-1185">Reference proteome</keyword>
<organism evidence="2 3">
    <name type="scientific">Trichinella pseudospiralis</name>
    <name type="common">Parasitic roundworm</name>
    <dbReference type="NCBI Taxonomy" id="6337"/>
    <lineage>
        <taxon>Eukaryota</taxon>
        <taxon>Metazoa</taxon>
        <taxon>Ecdysozoa</taxon>
        <taxon>Nematoda</taxon>
        <taxon>Enoplea</taxon>
        <taxon>Dorylaimia</taxon>
        <taxon>Trichinellida</taxon>
        <taxon>Trichinellidae</taxon>
        <taxon>Trichinella</taxon>
    </lineage>
</organism>
<feature type="compositionally biased region" description="Basic and acidic residues" evidence="1">
    <location>
        <begin position="11"/>
        <end position="23"/>
    </location>
</feature>
<dbReference type="EMBL" id="JYDT01002795">
    <property type="protein sequence ID" value="KRY62997.1"/>
    <property type="molecule type" value="Genomic_DNA"/>
</dbReference>
<proteinExistence type="predicted"/>
<dbReference type="AlphaFoldDB" id="A0A0V1DNE7"/>
<accession>A0A0V1DNE7</accession>
<dbReference type="Proteomes" id="UP000054995">
    <property type="component" value="Unassembled WGS sequence"/>
</dbReference>
<name>A0A0V1DNE7_TRIPS</name>
<sequence>MTALRKTQQAAERERLKEAEEKGNPVGEPAVSINLDP</sequence>
<protein>
    <submittedName>
        <fullName evidence="2">Uncharacterized protein</fullName>
    </submittedName>
</protein>